<dbReference type="InterPro" id="IPR015867">
    <property type="entry name" value="N-reg_PII/ATP_PRibTrfase_C"/>
</dbReference>
<name>A0A060RCK1_9BACT</name>
<dbReference type="STRING" id="1433126.BN938_1456"/>
<gene>
    <name evidence="8" type="ORF">BN938_1456</name>
</gene>
<evidence type="ECO:0000256" key="6">
    <source>
        <dbReference type="SAM" id="Phobius"/>
    </source>
</evidence>
<dbReference type="InterPro" id="IPR003740">
    <property type="entry name" value="YitT"/>
</dbReference>
<sequence length="296" mass="31540">MKANKILSEFRSFLIISVGLMIYSFAYTTLLIPAKVMGGGATGVGVIVYYLTGGEAGGGLPVGMTYLLFNAVLLTIAMFVVGPKFGIKTIYAIGFNSVALTMMQKFIPITLLGLQGDPLLSAILGGALAGLGIAICFSQGGSSGGTDIIAMIVNKYRDISLGRVIMMVDVVIIGCSYFVFYELSTIIYGYVTMGVLGYTIDLVMNGNKQSVQIMIFSTKSEEIAQVIIGSSTRGVTLLDGVGAYTKNPQKVAVLVCRKNEANIFYKIIKEVDPHAFITSASVMGVYGKGFEPLRTK</sequence>
<dbReference type="Gene3D" id="3.30.70.120">
    <property type="match status" value="1"/>
</dbReference>
<feature type="transmembrane region" description="Helical" evidence="6">
    <location>
        <begin position="119"/>
        <end position="140"/>
    </location>
</feature>
<evidence type="ECO:0000313" key="8">
    <source>
        <dbReference type="EMBL" id="CDN31543.1"/>
    </source>
</evidence>
<dbReference type="Pfam" id="PF02588">
    <property type="entry name" value="YitT_membrane"/>
    <property type="match status" value="1"/>
</dbReference>
<evidence type="ECO:0000259" key="7">
    <source>
        <dbReference type="Pfam" id="PF10035"/>
    </source>
</evidence>
<dbReference type="PANTHER" id="PTHR33545:SF5">
    <property type="entry name" value="UPF0750 MEMBRANE PROTEIN YITT"/>
    <property type="match status" value="1"/>
</dbReference>
<dbReference type="EMBL" id="HG934468">
    <property type="protein sequence ID" value="CDN31543.1"/>
    <property type="molecule type" value="Genomic_DNA"/>
</dbReference>
<accession>A0A060RCK1</accession>
<dbReference type="PIRSF" id="PIRSF006483">
    <property type="entry name" value="Membrane_protein_YitT"/>
    <property type="match status" value="1"/>
</dbReference>
<evidence type="ECO:0000256" key="5">
    <source>
        <dbReference type="ARBA" id="ARBA00023136"/>
    </source>
</evidence>
<comment type="subcellular location">
    <subcellularLocation>
        <location evidence="1">Cell membrane</location>
        <topology evidence="1">Multi-pass membrane protein</topology>
    </subcellularLocation>
</comment>
<evidence type="ECO:0000256" key="4">
    <source>
        <dbReference type="ARBA" id="ARBA00022989"/>
    </source>
</evidence>
<protein>
    <submittedName>
        <fullName evidence="8">Transporter</fullName>
    </submittedName>
</protein>
<reference evidence="8 9" key="1">
    <citation type="journal article" date="2015" name="Genome Announc.">
        <title>Complete Genome Sequence of the Novel Leech Symbiont Mucinivorans hirudinis M3T.</title>
        <authorList>
            <person name="Nelson M.C."/>
            <person name="Bomar L."/>
            <person name="Graf J."/>
        </authorList>
    </citation>
    <scope>NUCLEOTIDE SEQUENCE [LARGE SCALE GENOMIC DNA]</scope>
    <source>
        <strain evidence="9">M3</strain>
    </source>
</reference>
<evidence type="ECO:0000313" key="9">
    <source>
        <dbReference type="Proteomes" id="UP000027616"/>
    </source>
</evidence>
<dbReference type="GO" id="GO:0005886">
    <property type="term" value="C:plasma membrane"/>
    <property type="evidence" value="ECO:0007669"/>
    <property type="project" value="UniProtKB-SubCell"/>
</dbReference>
<dbReference type="OrthoDB" id="1114876at2"/>
<feature type="domain" description="DUF2179" evidence="7">
    <location>
        <begin position="233"/>
        <end position="287"/>
    </location>
</feature>
<organism evidence="8 9">
    <name type="scientific">Mucinivorans hirudinis</name>
    <dbReference type="NCBI Taxonomy" id="1433126"/>
    <lineage>
        <taxon>Bacteria</taxon>
        <taxon>Pseudomonadati</taxon>
        <taxon>Bacteroidota</taxon>
        <taxon>Bacteroidia</taxon>
        <taxon>Bacteroidales</taxon>
        <taxon>Rikenellaceae</taxon>
        <taxon>Mucinivorans</taxon>
    </lineage>
</organism>
<keyword evidence="3 6" id="KW-0812">Transmembrane</keyword>
<dbReference type="PATRIC" id="fig|1433126.3.peg.1441"/>
<dbReference type="PANTHER" id="PTHR33545">
    <property type="entry name" value="UPF0750 MEMBRANE PROTEIN YITT-RELATED"/>
    <property type="match status" value="1"/>
</dbReference>
<feature type="transmembrane region" description="Helical" evidence="6">
    <location>
        <begin position="89"/>
        <end position="107"/>
    </location>
</feature>
<keyword evidence="9" id="KW-1185">Reference proteome</keyword>
<evidence type="ECO:0000256" key="1">
    <source>
        <dbReference type="ARBA" id="ARBA00004651"/>
    </source>
</evidence>
<dbReference type="HOGENOM" id="CLU_063199_1_1_10"/>
<dbReference type="Proteomes" id="UP000027616">
    <property type="component" value="Chromosome I"/>
</dbReference>
<keyword evidence="2" id="KW-1003">Cell membrane</keyword>
<keyword evidence="5 6" id="KW-0472">Membrane</keyword>
<dbReference type="Pfam" id="PF10035">
    <property type="entry name" value="DUF2179"/>
    <property type="match status" value="1"/>
</dbReference>
<dbReference type="InterPro" id="IPR051461">
    <property type="entry name" value="UPF0750_membrane"/>
</dbReference>
<evidence type="ECO:0000256" key="3">
    <source>
        <dbReference type="ARBA" id="ARBA00022692"/>
    </source>
</evidence>
<feature type="transmembrane region" description="Helical" evidence="6">
    <location>
        <begin position="12"/>
        <end position="32"/>
    </location>
</feature>
<proteinExistence type="predicted"/>
<feature type="transmembrane region" description="Helical" evidence="6">
    <location>
        <begin position="64"/>
        <end position="82"/>
    </location>
</feature>
<dbReference type="CDD" id="cd16380">
    <property type="entry name" value="YitT_C"/>
    <property type="match status" value="1"/>
</dbReference>
<evidence type="ECO:0000256" key="2">
    <source>
        <dbReference type="ARBA" id="ARBA00022475"/>
    </source>
</evidence>
<feature type="transmembrane region" description="Helical" evidence="6">
    <location>
        <begin position="161"/>
        <end position="180"/>
    </location>
</feature>
<dbReference type="KEGG" id="rbc:BN938_1456"/>
<keyword evidence="4 6" id="KW-1133">Transmembrane helix</keyword>
<dbReference type="InterPro" id="IPR019264">
    <property type="entry name" value="DUF2179"/>
</dbReference>
<feature type="transmembrane region" description="Helical" evidence="6">
    <location>
        <begin position="186"/>
        <end position="204"/>
    </location>
</feature>
<dbReference type="AlphaFoldDB" id="A0A060RCK1"/>
<dbReference type="eggNOG" id="COG1284">
    <property type="taxonomic scope" value="Bacteria"/>
</dbReference>